<keyword evidence="6 9" id="KW-0460">Magnesium</keyword>
<feature type="binding site" evidence="9">
    <location>
        <begin position="211"/>
        <end position="216"/>
    </location>
    <ligand>
        <name>ATP</name>
        <dbReference type="ChEBI" id="CHEBI:30616"/>
    </ligand>
</feature>
<comment type="subunit">
    <text evidence="9">Homodimer.</text>
</comment>
<accession>A0A3N5Y4E1</accession>
<evidence type="ECO:0000313" key="11">
    <source>
        <dbReference type="EMBL" id="RPJ67983.1"/>
    </source>
</evidence>
<keyword evidence="9" id="KW-0963">Cytoplasm</keyword>
<comment type="activity regulation">
    <text evidence="9">Activated by a monovalent cation that binds near, but not in, the active site. The most likely occupant of the site in vivo is potassium. Ion binding induces a conformational change that may alter substrate affinity.</text>
</comment>
<dbReference type="EC" id="2.7.1.15" evidence="9"/>
<comment type="pathway">
    <text evidence="9">Carbohydrate metabolism; D-ribose degradation; D-ribose 5-phosphate from beta-D-ribopyranose: step 2/2.</text>
</comment>
<feature type="binding site" evidence="9">
    <location>
        <begin position="38"/>
        <end position="42"/>
    </location>
    <ligand>
        <name>substrate</name>
    </ligand>
</feature>
<dbReference type="PRINTS" id="PR00990">
    <property type="entry name" value="RIBOKINASE"/>
</dbReference>
<feature type="binding site" evidence="9">
    <location>
        <begin position="10"/>
        <end position="12"/>
    </location>
    <ligand>
        <name>substrate</name>
    </ligand>
</feature>
<comment type="caution">
    <text evidence="11">The sequence shown here is derived from an EMBL/GenBank/DDBJ whole genome shotgun (WGS) entry which is preliminary data.</text>
</comment>
<feature type="binding site" evidence="9">
    <location>
        <position position="179"/>
    </location>
    <ligand>
        <name>ATP</name>
        <dbReference type="ChEBI" id="CHEBI:30616"/>
    </ligand>
</feature>
<evidence type="ECO:0000259" key="10">
    <source>
        <dbReference type="Pfam" id="PF00294"/>
    </source>
</evidence>
<feature type="binding site" evidence="9">
    <location>
        <position position="273"/>
    </location>
    <ligand>
        <name>K(+)</name>
        <dbReference type="ChEBI" id="CHEBI:29103"/>
    </ligand>
</feature>
<keyword evidence="8 9" id="KW-0119">Carbohydrate metabolism</keyword>
<evidence type="ECO:0000256" key="4">
    <source>
        <dbReference type="ARBA" id="ARBA00022777"/>
    </source>
</evidence>
<dbReference type="EMBL" id="RPOK01000001">
    <property type="protein sequence ID" value="RPJ67983.1"/>
    <property type="molecule type" value="Genomic_DNA"/>
</dbReference>
<evidence type="ECO:0000256" key="7">
    <source>
        <dbReference type="ARBA" id="ARBA00022958"/>
    </source>
</evidence>
<evidence type="ECO:0000256" key="8">
    <source>
        <dbReference type="ARBA" id="ARBA00023277"/>
    </source>
</evidence>
<feature type="binding site" evidence="9">
    <location>
        <begin position="242"/>
        <end position="243"/>
    </location>
    <ligand>
        <name>ATP</name>
        <dbReference type="ChEBI" id="CHEBI:30616"/>
    </ligand>
</feature>
<gene>
    <name evidence="9" type="primary">rbsK</name>
    <name evidence="11" type="ORF">DRW07_00785</name>
</gene>
<dbReference type="InterPro" id="IPR011877">
    <property type="entry name" value="Ribokinase"/>
</dbReference>
<dbReference type="GO" id="GO:0005524">
    <property type="term" value="F:ATP binding"/>
    <property type="evidence" value="ECO:0007669"/>
    <property type="project" value="UniProtKB-UniRule"/>
</dbReference>
<sequence length="299" mass="31823">MTIYNLGSVNIDHVYQVDHFVQPGETMASTAYQQLLGGKGANQSVALARAGASVKHIGKLCKSDNQYVSMLTRYGVDCEHIALEETPSGHAIIQVTPEGENAIVLFGGANQTIASRDIEQALATASKDDWLLLQNETSALESAIAIAKQRGVRVAFNPAPMTDAVKELPLNDIDLLIVNEVEGAMLTGCDDKAGILDYCKQQWPNKDIILTLGKQGVCMLSQGQLVEVDAFTVDAVDTTAAGDTFIGFFLAAYSQNIDSQQALQRGCAASAISVTRAGAAQSIPNQSEVDAFLQKEGNS</sequence>
<dbReference type="AlphaFoldDB" id="A0A3N5Y4E1"/>
<keyword evidence="2 9" id="KW-0479">Metal-binding</keyword>
<feature type="active site" description="Proton acceptor" evidence="9">
    <location>
        <position position="243"/>
    </location>
</feature>
<feature type="domain" description="Carbohydrate kinase PfkB" evidence="10">
    <location>
        <begin position="6"/>
        <end position="285"/>
    </location>
</feature>
<dbReference type="InterPro" id="IPR002139">
    <property type="entry name" value="Ribo/fructo_kinase"/>
</dbReference>
<dbReference type="Proteomes" id="UP000275281">
    <property type="component" value="Unassembled WGS sequence"/>
</dbReference>
<dbReference type="OrthoDB" id="9776822at2"/>
<comment type="cofactor">
    <cofactor evidence="9">
        <name>Mg(2+)</name>
        <dbReference type="ChEBI" id="CHEBI:18420"/>
    </cofactor>
    <text evidence="9">Requires a divalent cation, most likely magnesium in vivo, as an electrophilic catalyst to aid phosphoryl group transfer. It is the chelate of the metal and the nucleotide that is the actual substrate.</text>
</comment>
<feature type="binding site" evidence="9">
    <location>
        <position position="278"/>
    </location>
    <ligand>
        <name>K(+)</name>
        <dbReference type="ChEBI" id="CHEBI:29103"/>
    </ligand>
</feature>
<dbReference type="GO" id="GO:0004747">
    <property type="term" value="F:ribokinase activity"/>
    <property type="evidence" value="ECO:0007669"/>
    <property type="project" value="UniProtKB-UniRule"/>
</dbReference>
<dbReference type="GO" id="GO:0046872">
    <property type="term" value="F:metal ion binding"/>
    <property type="evidence" value="ECO:0007669"/>
    <property type="project" value="UniProtKB-KW"/>
</dbReference>
<protein>
    <recommendedName>
        <fullName evidence="9">Ribokinase</fullName>
        <shortName evidence="9">RK</shortName>
        <ecNumber evidence="9">2.7.1.15</ecNumber>
    </recommendedName>
</protein>
<comment type="catalytic activity">
    <reaction evidence="9">
        <text>D-ribose + ATP = D-ribose 5-phosphate + ADP + H(+)</text>
        <dbReference type="Rhea" id="RHEA:13697"/>
        <dbReference type="ChEBI" id="CHEBI:15378"/>
        <dbReference type="ChEBI" id="CHEBI:30616"/>
        <dbReference type="ChEBI" id="CHEBI:47013"/>
        <dbReference type="ChEBI" id="CHEBI:78346"/>
        <dbReference type="ChEBI" id="CHEBI:456216"/>
        <dbReference type="EC" id="2.7.1.15"/>
    </reaction>
</comment>
<feature type="binding site" evidence="9">
    <location>
        <position position="237"/>
    </location>
    <ligand>
        <name>K(+)</name>
        <dbReference type="ChEBI" id="CHEBI:29103"/>
    </ligand>
</feature>
<dbReference type="PANTHER" id="PTHR10584:SF166">
    <property type="entry name" value="RIBOKINASE"/>
    <property type="match status" value="1"/>
</dbReference>
<dbReference type="InterPro" id="IPR011611">
    <property type="entry name" value="PfkB_dom"/>
</dbReference>
<dbReference type="HAMAP" id="MF_01987">
    <property type="entry name" value="Ribokinase"/>
    <property type="match status" value="1"/>
</dbReference>
<evidence type="ECO:0000256" key="1">
    <source>
        <dbReference type="ARBA" id="ARBA00022679"/>
    </source>
</evidence>
<keyword evidence="1 9" id="KW-0808">Transferase</keyword>
<feature type="binding site" evidence="9">
    <location>
        <position position="243"/>
    </location>
    <ligand>
        <name>substrate</name>
    </ligand>
</feature>
<evidence type="ECO:0000256" key="9">
    <source>
        <dbReference type="HAMAP-Rule" id="MF_01987"/>
    </source>
</evidence>
<keyword evidence="4 9" id="KW-0418">Kinase</keyword>
<dbReference type="RefSeq" id="WP_124025985.1">
    <property type="nucleotide sequence ID" value="NZ_JBHRSN010000005.1"/>
</dbReference>
<dbReference type="UniPathway" id="UPA00916">
    <property type="reaction ID" value="UER00889"/>
</dbReference>
<keyword evidence="5 9" id="KW-0067">ATP-binding</keyword>
<dbReference type="SUPFAM" id="SSF53613">
    <property type="entry name" value="Ribokinase-like"/>
    <property type="match status" value="1"/>
</dbReference>
<comment type="similarity">
    <text evidence="9">Belongs to the carbohydrate kinase PfkB family. Ribokinase subfamily.</text>
</comment>
<feature type="binding site" evidence="9">
    <location>
        <position position="136"/>
    </location>
    <ligand>
        <name>substrate</name>
    </ligand>
</feature>
<evidence type="ECO:0000256" key="6">
    <source>
        <dbReference type="ARBA" id="ARBA00022842"/>
    </source>
</evidence>
<dbReference type="InterPro" id="IPR029056">
    <property type="entry name" value="Ribokinase-like"/>
</dbReference>
<organism evidence="11 12">
    <name type="scientific">Alteromonas sediminis</name>
    <dbReference type="NCBI Taxonomy" id="2259342"/>
    <lineage>
        <taxon>Bacteria</taxon>
        <taxon>Pseudomonadati</taxon>
        <taxon>Pseudomonadota</taxon>
        <taxon>Gammaproteobacteria</taxon>
        <taxon>Alteromonadales</taxon>
        <taxon>Alteromonadaceae</taxon>
        <taxon>Alteromonas/Salinimonas group</taxon>
        <taxon>Alteromonas</taxon>
    </lineage>
</organism>
<dbReference type="Pfam" id="PF00294">
    <property type="entry name" value="PfkB"/>
    <property type="match status" value="1"/>
</dbReference>
<dbReference type="PANTHER" id="PTHR10584">
    <property type="entry name" value="SUGAR KINASE"/>
    <property type="match status" value="1"/>
</dbReference>
<evidence type="ECO:0000256" key="5">
    <source>
        <dbReference type="ARBA" id="ARBA00022840"/>
    </source>
</evidence>
<comment type="caution">
    <text evidence="9">Lacks conserved residue(s) required for the propagation of feature annotation.</text>
</comment>
<name>A0A3N5Y4E1_9ALTE</name>
<feature type="binding site" evidence="9">
    <location>
        <position position="239"/>
    </location>
    <ligand>
        <name>K(+)</name>
        <dbReference type="ChEBI" id="CHEBI:29103"/>
    </ligand>
</feature>
<evidence type="ECO:0000256" key="2">
    <source>
        <dbReference type="ARBA" id="ARBA00022723"/>
    </source>
</evidence>
<dbReference type="GO" id="GO:0005829">
    <property type="term" value="C:cytosol"/>
    <property type="evidence" value="ECO:0007669"/>
    <property type="project" value="TreeGrafter"/>
</dbReference>
<evidence type="ECO:0000256" key="3">
    <source>
        <dbReference type="ARBA" id="ARBA00022741"/>
    </source>
</evidence>
<reference evidence="11 12" key="1">
    <citation type="submission" date="2018-11" db="EMBL/GenBank/DDBJ databases">
        <authorList>
            <person name="Ye M.-Q."/>
            <person name="Du Z.-J."/>
        </authorList>
    </citation>
    <scope>NUCLEOTIDE SEQUENCE [LARGE SCALE GENOMIC DNA]</scope>
    <source>
        <strain evidence="11 12">U0105</strain>
    </source>
</reference>
<dbReference type="Gene3D" id="3.40.1190.20">
    <property type="match status" value="1"/>
</dbReference>
<proteinExistence type="inferred from homology"/>
<keyword evidence="7 9" id="KW-0630">Potassium</keyword>
<dbReference type="CDD" id="cd01174">
    <property type="entry name" value="ribokinase"/>
    <property type="match status" value="1"/>
</dbReference>
<keyword evidence="3 9" id="KW-0547">Nucleotide-binding</keyword>
<keyword evidence="12" id="KW-1185">Reference proteome</keyword>
<comment type="subcellular location">
    <subcellularLocation>
        <location evidence="9">Cytoplasm</location>
    </subcellularLocation>
</comment>
<dbReference type="GO" id="GO:0019303">
    <property type="term" value="P:D-ribose catabolic process"/>
    <property type="evidence" value="ECO:0007669"/>
    <property type="project" value="UniProtKB-UniRule"/>
</dbReference>
<feature type="binding site" evidence="9">
    <location>
        <position position="276"/>
    </location>
    <ligand>
        <name>K(+)</name>
        <dbReference type="ChEBI" id="CHEBI:29103"/>
    </ligand>
</feature>
<comment type="function">
    <text evidence="9">Catalyzes the phosphorylation of ribose at O-5 in a reaction requiring ATP and magnesium. The resulting D-ribose-5-phosphate can then be used either for sythesis of nucleotides, histidine, and tryptophan, or as a component of the pentose phosphate pathway.</text>
</comment>
<evidence type="ECO:0000313" key="12">
    <source>
        <dbReference type="Proteomes" id="UP000275281"/>
    </source>
</evidence>
<feature type="binding site" evidence="9">
    <location>
        <position position="282"/>
    </location>
    <ligand>
        <name>K(+)</name>
        <dbReference type="ChEBI" id="CHEBI:29103"/>
    </ligand>
</feature>